<dbReference type="InterPro" id="IPR001525">
    <property type="entry name" value="C5_MeTfrase"/>
</dbReference>
<organism evidence="4 5">
    <name type="scientific">Rhodococcus coprophilus</name>
    <dbReference type="NCBI Taxonomy" id="38310"/>
    <lineage>
        <taxon>Bacteria</taxon>
        <taxon>Bacillati</taxon>
        <taxon>Actinomycetota</taxon>
        <taxon>Actinomycetes</taxon>
        <taxon>Mycobacteriales</taxon>
        <taxon>Nocardiaceae</taxon>
        <taxon>Rhodococcus</taxon>
    </lineage>
</organism>
<dbReference type="RefSeq" id="WP_072698111.1">
    <property type="nucleotide sequence ID" value="NZ_JAFBBL010000001.1"/>
</dbReference>
<dbReference type="SUPFAM" id="SSF53335">
    <property type="entry name" value="S-adenosyl-L-methionine-dependent methyltransferases"/>
    <property type="match status" value="1"/>
</dbReference>
<dbReference type="GO" id="GO:0032259">
    <property type="term" value="P:methylation"/>
    <property type="evidence" value="ECO:0007669"/>
    <property type="project" value="UniProtKB-KW"/>
</dbReference>
<reference evidence="4 5" key="1">
    <citation type="submission" date="2018-06" db="EMBL/GenBank/DDBJ databases">
        <authorList>
            <consortium name="Pathogen Informatics"/>
            <person name="Doyle S."/>
        </authorList>
    </citation>
    <scope>NUCLEOTIDE SEQUENCE [LARGE SCALE GENOMIC DNA]</scope>
    <source>
        <strain evidence="4 5">NCTC10994</strain>
    </source>
</reference>
<name>A0A2X4TM26_9NOCA</name>
<dbReference type="GO" id="GO:0009307">
    <property type="term" value="P:DNA restriction-modification system"/>
    <property type="evidence" value="ECO:0007669"/>
    <property type="project" value="UniProtKB-KW"/>
</dbReference>
<dbReference type="GO" id="GO:0008168">
    <property type="term" value="F:methyltransferase activity"/>
    <property type="evidence" value="ECO:0007669"/>
    <property type="project" value="UniProtKB-KW"/>
</dbReference>
<evidence type="ECO:0000256" key="1">
    <source>
        <dbReference type="ARBA" id="ARBA00022603"/>
    </source>
</evidence>
<dbReference type="Pfam" id="PF00145">
    <property type="entry name" value="DNA_methylase"/>
    <property type="match status" value="1"/>
</dbReference>
<dbReference type="AlphaFoldDB" id="A0A2X4TM26"/>
<gene>
    <name evidence="4" type="ORF">NCTC10994_00346</name>
</gene>
<proteinExistence type="predicted"/>
<protein>
    <submittedName>
        <fullName evidence="4">DNA (Cytosine-5-)-methyltransferase</fullName>
    </submittedName>
</protein>
<dbReference type="KEGG" id="rcr:NCTC10994_00346"/>
<dbReference type="Proteomes" id="UP000249091">
    <property type="component" value="Chromosome 1"/>
</dbReference>
<keyword evidence="3" id="KW-0680">Restriction system</keyword>
<keyword evidence="1 4" id="KW-0489">Methyltransferase</keyword>
<dbReference type="STRING" id="1219011.GCA_001895045_00067"/>
<evidence type="ECO:0000256" key="3">
    <source>
        <dbReference type="ARBA" id="ARBA00022747"/>
    </source>
</evidence>
<keyword evidence="5" id="KW-1185">Reference proteome</keyword>
<dbReference type="InterPro" id="IPR029063">
    <property type="entry name" value="SAM-dependent_MTases_sf"/>
</dbReference>
<dbReference type="Gene3D" id="3.90.120.10">
    <property type="entry name" value="DNA Methylase, subunit A, domain 2"/>
    <property type="match status" value="1"/>
</dbReference>
<evidence type="ECO:0000313" key="5">
    <source>
        <dbReference type="Proteomes" id="UP000249091"/>
    </source>
</evidence>
<sequence length="85" mass="9312">MTICELDEPAHTITGKGTAAWVAEPDNSEPISRRVTVDEAAILQSFPPAYPWQRSRTAQYRQVGDVVPPRLAQAVLAPILALTTR</sequence>
<dbReference type="EMBL" id="LS483468">
    <property type="protein sequence ID" value="SQI28597.1"/>
    <property type="molecule type" value="Genomic_DNA"/>
</dbReference>
<evidence type="ECO:0000256" key="2">
    <source>
        <dbReference type="ARBA" id="ARBA00022679"/>
    </source>
</evidence>
<evidence type="ECO:0000313" key="4">
    <source>
        <dbReference type="EMBL" id="SQI28597.1"/>
    </source>
</evidence>
<keyword evidence="2 4" id="KW-0808">Transferase</keyword>
<accession>A0A2X4TM26</accession>